<dbReference type="CDD" id="cd04261">
    <property type="entry name" value="AAK_AKii-LysC-BS"/>
    <property type="match status" value="1"/>
</dbReference>
<dbReference type="InterPro" id="IPR036393">
    <property type="entry name" value="AceGlu_kinase-like_sf"/>
</dbReference>
<gene>
    <name evidence="16" type="ORF">AO067_09140</name>
</gene>
<dbReference type="GO" id="GO:0009088">
    <property type="term" value="P:threonine biosynthetic process"/>
    <property type="evidence" value="ECO:0007669"/>
    <property type="project" value="UniProtKB-UniPathway"/>
</dbReference>
<dbReference type="NCBIfam" id="TIGR00656">
    <property type="entry name" value="asp_kin_monofn"/>
    <property type="match status" value="1"/>
</dbReference>
<dbReference type="PROSITE" id="PS51671">
    <property type="entry name" value="ACT"/>
    <property type="match status" value="2"/>
</dbReference>
<feature type="domain" description="ACT" evidence="15">
    <location>
        <begin position="345"/>
        <end position="410"/>
    </location>
</feature>
<dbReference type="FunFam" id="3.30.2130.10:FF:000002">
    <property type="entry name" value="Aspartokinase"/>
    <property type="match status" value="1"/>
</dbReference>
<dbReference type="Pfam" id="PF00696">
    <property type="entry name" value="AA_kinase"/>
    <property type="match status" value="1"/>
</dbReference>
<evidence type="ECO:0000313" key="17">
    <source>
        <dbReference type="Proteomes" id="UP000053048"/>
    </source>
</evidence>
<name>A0A0W0HPS4_PSEVI</name>
<feature type="binding site" evidence="12">
    <location>
        <position position="47"/>
    </location>
    <ligand>
        <name>substrate</name>
    </ligand>
</feature>
<dbReference type="SUPFAM" id="SSF53633">
    <property type="entry name" value="Carbamate kinase-like"/>
    <property type="match status" value="1"/>
</dbReference>
<dbReference type="PROSITE" id="PS00324">
    <property type="entry name" value="ASPARTOKINASE"/>
    <property type="match status" value="1"/>
</dbReference>
<evidence type="ECO:0000256" key="8">
    <source>
        <dbReference type="ARBA" id="ARBA00022777"/>
    </source>
</evidence>
<reference evidence="16 17" key="1">
    <citation type="submission" date="2015-09" db="EMBL/GenBank/DDBJ databases">
        <title>Genome sequence of ICMP 13104.</title>
        <authorList>
            <person name="Visnovsky S."/>
            <person name="Lu A."/>
            <person name="Panda P."/>
            <person name="Pitman A."/>
        </authorList>
    </citation>
    <scope>NUCLEOTIDE SEQUENCE [LARGE SCALE GENOMIC DNA]</scope>
    <source>
        <strain evidence="16 17">ICMP 13104</strain>
    </source>
</reference>
<dbReference type="InterPro" id="IPR001048">
    <property type="entry name" value="Asp/Glu/Uridylate_kinase"/>
</dbReference>
<feature type="binding site" evidence="12">
    <location>
        <position position="179"/>
    </location>
    <ligand>
        <name>ATP</name>
        <dbReference type="ChEBI" id="CHEBI:30616"/>
    </ligand>
</feature>
<dbReference type="InterPro" id="IPR041740">
    <property type="entry name" value="AKii-LysC-BS"/>
</dbReference>
<dbReference type="InterPro" id="IPR054352">
    <property type="entry name" value="ACT_Aspartokinase"/>
</dbReference>
<dbReference type="PANTHER" id="PTHR21499:SF3">
    <property type="entry name" value="ASPARTOKINASE"/>
    <property type="match status" value="1"/>
</dbReference>
<dbReference type="Proteomes" id="UP000053048">
    <property type="component" value="Unassembled WGS sequence"/>
</dbReference>
<dbReference type="AlphaFoldDB" id="A0A0W0HPS4"/>
<dbReference type="GO" id="GO:0004072">
    <property type="term" value="F:aspartate kinase activity"/>
    <property type="evidence" value="ECO:0007669"/>
    <property type="project" value="UniProtKB-EC"/>
</dbReference>
<dbReference type="UniPathway" id="UPA00051">
    <property type="reaction ID" value="UER00462"/>
</dbReference>
<comment type="catalytic activity">
    <reaction evidence="11 13">
        <text>L-aspartate + ATP = 4-phospho-L-aspartate + ADP</text>
        <dbReference type="Rhea" id="RHEA:23776"/>
        <dbReference type="ChEBI" id="CHEBI:29991"/>
        <dbReference type="ChEBI" id="CHEBI:30616"/>
        <dbReference type="ChEBI" id="CHEBI:57535"/>
        <dbReference type="ChEBI" id="CHEBI:456216"/>
        <dbReference type="EC" id="2.7.2.4"/>
    </reaction>
</comment>
<dbReference type="GO" id="GO:0005524">
    <property type="term" value="F:ATP binding"/>
    <property type="evidence" value="ECO:0007669"/>
    <property type="project" value="UniProtKB-KW"/>
</dbReference>
<protein>
    <recommendedName>
        <fullName evidence="13">Aspartokinase</fullName>
        <ecNumber evidence="13">2.7.2.4</ecNumber>
    </recommendedName>
</protein>
<dbReference type="Gene3D" id="3.30.2130.10">
    <property type="entry name" value="VC0802-like"/>
    <property type="match status" value="1"/>
</dbReference>
<evidence type="ECO:0000256" key="10">
    <source>
        <dbReference type="ARBA" id="ARBA00023154"/>
    </source>
</evidence>
<organism evidence="16 17">
    <name type="scientific">Pseudomonas viridiflava ICMP 13104</name>
    <dbReference type="NCBI Taxonomy" id="1198305"/>
    <lineage>
        <taxon>Bacteria</taxon>
        <taxon>Pseudomonadati</taxon>
        <taxon>Pseudomonadota</taxon>
        <taxon>Gammaproteobacteria</taxon>
        <taxon>Pseudomonadales</taxon>
        <taxon>Pseudomonadaceae</taxon>
        <taxon>Pseudomonas</taxon>
    </lineage>
</organism>
<dbReference type="PANTHER" id="PTHR21499">
    <property type="entry name" value="ASPARTATE KINASE"/>
    <property type="match status" value="1"/>
</dbReference>
<dbReference type="Gene3D" id="3.40.1160.10">
    <property type="entry name" value="Acetylglutamate kinase-like"/>
    <property type="match status" value="1"/>
</dbReference>
<keyword evidence="17" id="KW-1185">Reference proteome</keyword>
<evidence type="ECO:0000256" key="12">
    <source>
        <dbReference type="PIRSR" id="PIRSR000726-1"/>
    </source>
</evidence>
<dbReference type="CDD" id="cd04923">
    <property type="entry name" value="ACT_AK-LysC-DapG-like_2"/>
    <property type="match status" value="1"/>
</dbReference>
<dbReference type="InterPro" id="IPR002912">
    <property type="entry name" value="ACT_dom"/>
</dbReference>
<dbReference type="CDD" id="cd04913">
    <property type="entry name" value="ACT_AKii-LysC-BS-like_1"/>
    <property type="match status" value="1"/>
</dbReference>
<proteinExistence type="inferred from homology"/>
<comment type="pathway">
    <text evidence="3 14">Amino-acid biosynthesis; L-threonine biosynthesis; L-threonine from L-aspartate: step 1/5.</text>
</comment>
<sequence length="410" mass="44439">MALIVQKFGGTSVGSVERIEQVADKVKKFREAGDDLVVVLSAMSGETNRLIELARQISDQPVPRELDVIVSTGEQVTIALLAMALIKRGVPAVSYTGNQVRILTDSAHNKARILQIDDQKIRSDLKAGRVVVVAGFQGVDEHGNITTLGRGGSDTTGVALAAALKADECQIYTDVDGVYTTDPRVVAQAQRLDKITFEEMLEMASLGSKVLQIRAVEFAGKYNVPLRVLHSFKEGPGTLITIDEEETMEQPIISGIAFNRDEAKLTIRGVPDTPGVAFKILGPISAANIEVDMIVQNVSHDNTTDFTFTIHRNDYQAALQVLETTAREISAREVSGDTKIAKVSIVGVGMRSHAGVASRMFEALAKESINIQMISTSEIKVSVVIEEKYLELAVRALHTAFELDAPRQGE</sequence>
<comment type="pathway">
    <text evidence="2 14">Amino-acid biosynthesis; L-methionine biosynthesis via de novo pathway; L-homoserine from L-aspartate: step 1/3.</text>
</comment>
<keyword evidence="5 14" id="KW-0028">Amino-acid biosynthesis</keyword>
<evidence type="ECO:0000256" key="13">
    <source>
        <dbReference type="RuleBase" id="RU003448"/>
    </source>
</evidence>
<accession>A0A0W0HPS4</accession>
<dbReference type="GO" id="GO:0009089">
    <property type="term" value="P:lysine biosynthetic process via diaminopimelate"/>
    <property type="evidence" value="ECO:0007669"/>
    <property type="project" value="UniProtKB-UniPathway"/>
</dbReference>
<dbReference type="GO" id="GO:0009090">
    <property type="term" value="P:homoserine biosynthetic process"/>
    <property type="evidence" value="ECO:0007669"/>
    <property type="project" value="TreeGrafter"/>
</dbReference>
<dbReference type="InterPro" id="IPR005260">
    <property type="entry name" value="Asp_kin_monofn"/>
</dbReference>
<evidence type="ECO:0000256" key="6">
    <source>
        <dbReference type="ARBA" id="ARBA00022679"/>
    </source>
</evidence>
<evidence type="ECO:0000256" key="7">
    <source>
        <dbReference type="ARBA" id="ARBA00022741"/>
    </source>
</evidence>
<dbReference type="NCBIfam" id="NF005154">
    <property type="entry name" value="PRK06635.1-2"/>
    <property type="match status" value="1"/>
</dbReference>
<keyword evidence="8 13" id="KW-0418">Kinase</keyword>
<evidence type="ECO:0000256" key="9">
    <source>
        <dbReference type="ARBA" id="ARBA00022840"/>
    </source>
</evidence>
<evidence type="ECO:0000259" key="15">
    <source>
        <dbReference type="PROSITE" id="PS51671"/>
    </source>
</evidence>
<dbReference type="GO" id="GO:0005829">
    <property type="term" value="C:cytosol"/>
    <property type="evidence" value="ECO:0007669"/>
    <property type="project" value="TreeGrafter"/>
</dbReference>
<evidence type="ECO:0000256" key="1">
    <source>
        <dbReference type="ARBA" id="ARBA00004766"/>
    </source>
</evidence>
<keyword evidence="6 13" id="KW-0808">Transferase</keyword>
<dbReference type="FunFam" id="3.40.1160.10:FF:000002">
    <property type="entry name" value="Aspartokinase"/>
    <property type="match status" value="1"/>
</dbReference>
<comment type="caution">
    <text evidence="16">The sequence shown here is derived from an EMBL/GenBank/DDBJ whole genome shotgun (WGS) entry which is preliminary data.</text>
</comment>
<dbReference type="PIRSF" id="PIRSF000726">
    <property type="entry name" value="Asp_kin"/>
    <property type="match status" value="1"/>
</dbReference>
<keyword evidence="7 12" id="KW-0547">Nucleotide-binding</keyword>
<dbReference type="NCBIfam" id="NF005155">
    <property type="entry name" value="PRK06635.1-4"/>
    <property type="match status" value="1"/>
</dbReference>
<dbReference type="Pfam" id="PF01842">
    <property type="entry name" value="ACT"/>
    <property type="match status" value="1"/>
</dbReference>
<dbReference type="InterPro" id="IPR045865">
    <property type="entry name" value="ACT-like_dom_sf"/>
</dbReference>
<feature type="binding site" evidence="12">
    <location>
        <position position="184"/>
    </location>
    <ligand>
        <name>ATP</name>
        <dbReference type="ChEBI" id="CHEBI:30616"/>
    </ligand>
</feature>
<dbReference type="UniPathway" id="UPA00034">
    <property type="reaction ID" value="UER00015"/>
</dbReference>
<comment type="pathway">
    <text evidence="1 14">Amino-acid biosynthesis; L-lysine biosynthesis via DAP pathway; (S)-tetrahydrodipicolinate from L-aspartate: step 1/4.</text>
</comment>
<evidence type="ECO:0000256" key="2">
    <source>
        <dbReference type="ARBA" id="ARBA00004986"/>
    </source>
</evidence>
<dbReference type="NCBIfam" id="TIGR00657">
    <property type="entry name" value="asp_kinases"/>
    <property type="match status" value="1"/>
</dbReference>
<dbReference type="EMBL" id="LKEJ01000130">
    <property type="protein sequence ID" value="KTB62998.1"/>
    <property type="molecule type" value="Genomic_DNA"/>
</dbReference>
<feature type="binding site" evidence="12">
    <location>
        <position position="74"/>
    </location>
    <ligand>
        <name>substrate</name>
    </ligand>
</feature>
<feature type="binding site" evidence="12">
    <location>
        <begin position="7"/>
        <end position="10"/>
    </location>
    <ligand>
        <name>ATP</name>
        <dbReference type="ChEBI" id="CHEBI:30616"/>
    </ligand>
</feature>
<feature type="binding site" evidence="12">
    <location>
        <begin position="173"/>
        <end position="174"/>
    </location>
    <ligand>
        <name>ATP</name>
        <dbReference type="ChEBI" id="CHEBI:30616"/>
    </ligand>
</feature>
<dbReference type="EC" id="2.7.2.4" evidence="13"/>
<dbReference type="SUPFAM" id="SSF55021">
    <property type="entry name" value="ACT-like"/>
    <property type="match status" value="2"/>
</dbReference>
<evidence type="ECO:0000256" key="4">
    <source>
        <dbReference type="ARBA" id="ARBA00010122"/>
    </source>
</evidence>
<feature type="domain" description="ACT" evidence="15">
    <location>
        <begin position="265"/>
        <end position="339"/>
    </location>
</feature>
<evidence type="ECO:0000256" key="14">
    <source>
        <dbReference type="RuleBase" id="RU004249"/>
    </source>
</evidence>
<evidence type="ECO:0000256" key="5">
    <source>
        <dbReference type="ARBA" id="ARBA00022605"/>
    </source>
</evidence>
<keyword evidence="9 12" id="KW-0067">ATP-binding</keyword>
<feature type="binding site" evidence="12">
    <location>
        <begin position="209"/>
        <end position="210"/>
    </location>
    <ligand>
        <name>ATP</name>
        <dbReference type="ChEBI" id="CHEBI:30616"/>
    </ligand>
</feature>
<comment type="similarity">
    <text evidence="4 13">Belongs to the aspartokinase family.</text>
</comment>
<evidence type="ECO:0000313" key="16">
    <source>
        <dbReference type="EMBL" id="KTB62998.1"/>
    </source>
</evidence>
<dbReference type="InterPro" id="IPR018042">
    <property type="entry name" value="Aspartate_kinase_CS"/>
</dbReference>
<dbReference type="UniPathway" id="UPA00050">
    <property type="reaction ID" value="UER00461"/>
</dbReference>
<dbReference type="Pfam" id="PF22468">
    <property type="entry name" value="ACT_9"/>
    <property type="match status" value="1"/>
</dbReference>
<dbReference type="InterPro" id="IPR001341">
    <property type="entry name" value="Asp_kinase"/>
</dbReference>
<evidence type="ECO:0000256" key="11">
    <source>
        <dbReference type="ARBA" id="ARBA00047872"/>
    </source>
</evidence>
<evidence type="ECO:0000256" key="3">
    <source>
        <dbReference type="ARBA" id="ARBA00005139"/>
    </source>
</evidence>
<keyword evidence="10" id="KW-0457">Lysine biosynthesis</keyword>